<keyword evidence="2" id="KW-1185">Reference proteome</keyword>
<dbReference type="EMBL" id="BTPU01000046">
    <property type="protein sequence ID" value="GMQ63567.1"/>
    <property type="molecule type" value="Genomic_DNA"/>
</dbReference>
<dbReference type="Proteomes" id="UP001374599">
    <property type="component" value="Unassembled WGS sequence"/>
</dbReference>
<name>A0ACB5UKR6_9FIRM</name>
<accession>A0ACB5UKR6</accession>
<reference evidence="1" key="1">
    <citation type="submission" date="2023-09" db="EMBL/GenBank/DDBJ databases">
        <title>Vallitalea sediminicola and Vallitalea maricola sp. nov., anaerobic bacteria isolated from marine sediment.</title>
        <authorList>
            <person name="Hirano S."/>
            <person name="Maeda A."/>
            <person name="Terahara T."/>
            <person name="Mori K."/>
            <person name="Hamada M."/>
            <person name="Matsumoto R."/>
            <person name="Kobayashi T."/>
        </authorList>
    </citation>
    <scope>NUCLEOTIDE SEQUENCE</scope>
    <source>
        <strain evidence="1">AN17-2</strain>
    </source>
</reference>
<comment type="caution">
    <text evidence="1">The sequence shown here is derived from an EMBL/GenBank/DDBJ whole genome shotgun (WGS) entry which is preliminary data.</text>
</comment>
<organism evidence="1 2">
    <name type="scientific">Vallitalea maricola</name>
    <dbReference type="NCBI Taxonomy" id="3074433"/>
    <lineage>
        <taxon>Bacteria</taxon>
        <taxon>Bacillati</taxon>
        <taxon>Bacillota</taxon>
        <taxon>Clostridia</taxon>
        <taxon>Lachnospirales</taxon>
        <taxon>Vallitaleaceae</taxon>
        <taxon>Vallitalea</taxon>
    </lineage>
</organism>
<protein>
    <submittedName>
        <fullName evidence="1">Uncharacterized protein</fullName>
    </submittedName>
</protein>
<proteinExistence type="predicted"/>
<evidence type="ECO:0000313" key="2">
    <source>
        <dbReference type="Proteomes" id="UP001374599"/>
    </source>
</evidence>
<gene>
    <name evidence="1" type="ORF">AN2V17_28010</name>
</gene>
<sequence>MLNKHKINIKKVILVLIIILIPVFTYSIDSKLVLQDKKPIFVVKTGMYKDGGTTEYWGLGYQVIKWNMLTIDGYKFGYEIFHVPNFRDVNDGPVKKLKLIKD</sequence>
<evidence type="ECO:0000313" key="1">
    <source>
        <dbReference type="EMBL" id="GMQ63567.1"/>
    </source>
</evidence>